<dbReference type="EMBL" id="JARLKZ010000016">
    <property type="protein sequence ID" value="MEC0242596.1"/>
    <property type="molecule type" value="Genomic_DNA"/>
</dbReference>
<proteinExistence type="inferred from homology"/>
<dbReference type="PRINTS" id="PR00081">
    <property type="entry name" value="GDHRDH"/>
</dbReference>
<dbReference type="RefSeq" id="WP_326090366.1">
    <property type="nucleotide sequence ID" value="NZ_JARLKZ010000016.1"/>
</dbReference>
<dbReference type="Gene3D" id="3.40.50.720">
    <property type="entry name" value="NAD(P)-binding Rossmann-like Domain"/>
    <property type="match status" value="1"/>
</dbReference>
<dbReference type="PANTHER" id="PTHR43477">
    <property type="entry name" value="DIHYDROANTICAPSIN 7-DEHYDROGENASE"/>
    <property type="match status" value="1"/>
</dbReference>
<dbReference type="InterPro" id="IPR051122">
    <property type="entry name" value="SDR_DHRS6-like"/>
</dbReference>
<comment type="similarity">
    <text evidence="1">Belongs to the short-chain dehydrogenases/reductases (SDR) family.</text>
</comment>
<sequence length="243" mass="25440">MSLQNHRAVIVGGTSGIGLATAKSFLSRGAQVIVASRSQEKVDVAVKELGTAQGYVLDFQDESKMKQFFEKIGDFDHLVVTAAGGGSSNGPFGSLGIDVARAEFDGKFWGQYTTVKAALPYIRESGSITLTSGVLAARPTKGASTLVALNSAIEGFARVLAMDLAPIRVNVVSPGMVDTPVYSGMGMDAESLTVMFQKVAQSLLIQHVAKPEEIAEAYVYLATNTYTTGSVLQVEGGAILAGI</sequence>
<evidence type="ECO:0000256" key="2">
    <source>
        <dbReference type="ARBA" id="ARBA00023002"/>
    </source>
</evidence>
<evidence type="ECO:0000256" key="1">
    <source>
        <dbReference type="ARBA" id="ARBA00006484"/>
    </source>
</evidence>
<keyword evidence="4" id="KW-1185">Reference proteome</keyword>
<evidence type="ECO:0000313" key="4">
    <source>
        <dbReference type="Proteomes" id="UP001344632"/>
    </source>
</evidence>
<dbReference type="InterPro" id="IPR036291">
    <property type="entry name" value="NAD(P)-bd_dom_sf"/>
</dbReference>
<gene>
    <name evidence="3" type="ORF">P4H66_22545</name>
</gene>
<keyword evidence="2" id="KW-0560">Oxidoreductase</keyword>
<dbReference type="SUPFAM" id="SSF51735">
    <property type="entry name" value="NAD(P)-binding Rossmann-fold domains"/>
    <property type="match status" value="1"/>
</dbReference>
<dbReference type="InterPro" id="IPR002347">
    <property type="entry name" value="SDR_fam"/>
</dbReference>
<name>A0ABU6GS69_9BACL</name>
<reference evidence="3 4" key="1">
    <citation type="submission" date="2023-03" db="EMBL/GenBank/DDBJ databases">
        <title>Bacillus Genome Sequencing.</title>
        <authorList>
            <person name="Dunlap C."/>
        </authorList>
    </citation>
    <scope>NUCLEOTIDE SEQUENCE [LARGE SCALE GENOMIC DNA]</scope>
    <source>
        <strain evidence="3 4">BD-525</strain>
    </source>
</reference>
<dbReference type="CDD" id="cd11731">
    <property type="entry name" value="Lin1944_like_SDR_c"/>
    <property type="match status" value="1"/>
</dbReference>
<comment type="caution">
    <text evidence="3">The sequence shown here is derived from an EMBL/GenBank/DDBJ whole genome shotgun (WGS) entry which is preliminary data.</text>
</comment>
<dbReference type="PANTHER" id="PTHR43477:SF1">
    <property type="entry name" value="DIHYDROANTICAPSIN 7-DEHYDROGENASE"/>
    <property type="match status" value="1"/>
</dbReference>
<evidence type="ECO:0000313" key="3">
    <source>
        <dbReference type="EMBL" id="MEC0242596.1"/>
    </source>
</evidence>
<protein>
    <submittedName>
        <fullName evidence="3">SDR family oxidoreductase</fullName>
    </submittedName>
</protein>
<dbReference type="Proteomes" id="UP001344632">
    <property type="component" value="Unassembled WGS sequence"/>
</dbReference>
<dbReference type="Pfam" id="PF13561">
    <property type="entry name" value="adh_short_C2"/>
    <property type="match status" value="1"/>
</dbReference>
<accession>A0ABU6GS69</accession>
<organism evidence="3 4">
    <name type="scientific">Paenibacillus dokdonensis</name>
    <dbReference type="NCBI Taxonomy" id="2567944"/>
    <lineage>
        <taxon>Bacteria</taxon>
        <taxon>Bacillati</taxon>
        <taxon>Bacillota</taxon>
        <taxon>Bacilli</taxon>
        <taxon>Bacillales</taxon>
        <taxon>Paenibacillaceae</taxon>
        <taxon>Paenibacillus</taxon>
    </lineage>
</organism>